<dbReference type="InterPro" id="IPR036291">
    <property type="entry name" value="NAD(P)-bd_dom_sf"/>
</dbReference>
<evidence type="ECO:0000259" key="3">
    <source>
        <dbReference type="SMART" id="SM00822"/>
    </source>
</evidence>
<evidence type="ECO:0000313" key="6">
    <source>
        <dbReference type="RefSeq" id="XP_033532956.1"/>
    </source>
</evidence>
<reference evidence="6" key="3">
    <citation type="submission" date="2025-04" db="UniProtKB">
        <authorList>
            <consortium name="RefSeq"/>
        </authorList>
    </citation>
    <scope>IDENTIFICATION</scope>
    <source>
        <strain evidence="6">CBS 781.70</strain>
    </source>
</reference>
<dbReference type="SMART" id="SM00822">
    <property type="entry name" value="PKS_KR"/>
    <property type="match status" value="1"/>
</dbReference>
<keyword evidence="5" id="KW-1185">Reference proteome</keyword>
<reference evidence="4 6" key="1">
    <citation type="submission" date="2020-01" db="EMBL/GenBank/DDBJ databases">
        <authorList>
            <consortium name="DOE Joint Genome Institute"/>
            <person name="Haridas S."/>
            <person name="Albert R."/>
            <person name="Binder M."/>
            <person name="Bloem J."/>
            <person name="Labutti K."/>
            <person name="Salamov A."/>
            <person name="Andreopoulos B."/>
            <person name="Baker S.E."/>
            <person name="Barry K."/>
            <person name="Bills G."/>
            <person name="Bluhm B.H."/>
            <person name="Cannon C."/>
            <person name="Castanera R."/>
            <person name="Culley D.E."/>
            <person name="Daum C."/>
            <person name="Ezra D."/>
            <person name="Gonzalez J.B."/>
            <person name="Henrissat B."/>
            <person name="Kuo A."/>
            <person name="Liang C."/>
            <person name="Lipzen A."/>
            <person name="Lutzoni F."/>
            <person name="Magnuson J."/>
            <person name="Mondo S."/>
            <person name="Nolan M."/>
            <person name="Ohm R."/>
            <person name="Pangilinan J."/>
            <person name="Park H.-J."/>
            <person name="Ramirez L."/>
            <person name="Alfaro M."/>
            <person name="Sun H."/>
            <person name="Tritt A."/>
            <person name="Yoshinaga Y."/>
            <person name="Zwiers L.-H."/>
            <person name="Turgeon B.G."/>
            <person name="Goodwin S.B."/>
            <person name="Spatafora J.W."/>
            <person name="Crous P.W."/>
            <person name="Grigoriev I.V."/>
        </authorList>
    </citation>
    <scope>NUCLEOTIDE SEQUENCE</scope>
    <source>
        <strain evidence="4 6">CBS 781.70</strain>
    </source>
</reference>
<evidence type="ECO:0000313" key="5">
    <source>
        <dbReference type="Proteomes" id="UP000504638"/>
    </source>
</evidence>
<evidence type="ECO:0000256" key="2">
    <source>
        <dbReference type="ARBA" id="ARBA00023002"/>
    </source>
</evidence>
<reference evidence="6" key="2">
    <citation type="submission" date="2020-04" db="EMBL/GenBank/DDBJ databases">
        <authorList>
            <consortium name="NCBI Genome Project"/>
        </authorList>
    </citation>
    <scope>NUCLEOTIDE SEQUENCE</scope>
    <source>
        <strain evidence="6">CBS 781.70</strain>
    </source>
</reference>
<dbReference type="RefSeq" id="XP_033532956.1">
    <property type="nucleotide sequence ID" value="XM_033679742.1"/>
</dbReference>
<dbReference type="AlphaFoldDB" id="A0A6G1FZN4"/>
<dbReference type="InterPro" id="IPR002347">
    <property type="entry name" value="SDR_fam"/>
</dbReference>
<dbReference type="PANTHER" id="PTHR43658:SF8">
    <property type="entry name" value="17-BETA-HYDROXYSTEROID DEHYDROGENASE 14-RELATED"/>
    <property type="match status" value="1"/>
</dbReference>
<feature type="domain" description="Ketoreductase" evidence="3">
    <location>
        <begin position="6"/>
        <end position="198"/>
    </location>
</feature>
<dbReference type="OrthoDB" id="3819888at2759"/>
<evidence type="ECO:0000256" key="1">
    <source>
        <dbReference type="ARBA" id="ARBA00022857"/>
    </source>
</evidence>
<evidence type="ECO:0000313" key="4">
    <source>
        <dbReference type="EMBL" id="KAF1811325.1"/>
    </source>
</evidence>
<name>A0A6G1FZN4_9PEZI</name>
<keyword evidence="1" id="KW-0521">NADP</keyword>
<sequence>MKIENRTFVVTGGASGLGQATVEHYHQKGGYVSILDLHVEKGEALVAKLGARARFFQCDVTSSESIAAAVKGTTDWVAETKAPVAGVLAGAGVGLPGKIIDAKGEPLSMQRIDFVLNINLRGTLDTIRQFLPTMVANEPLTPDGERGVILMVSSSAATDGQPGQVSYSASKGAVSAMTLPMARDLARYGIRVVTIAPSLFESAMTAMMGDKVRKSLERVMEFPVRQGKPEEFARLCGEATENTMLNGAVIRLDGAMRMPSRM</sequence>
<dbReference type="InterPro" id="IPR020904">
    <property type="entry name" value="Sc_DH/Rdtase_CS"/>
</dbReference>
<accession>A0A6G1FZN4</accession>
<gene>
    <name evidence="4 6" type="ORF">P152DRAFT_459721</name>
</gene>
<organism evidence="4">
    <name type="scientific">Eremomyces bilateralis CBS 781.70</name>
    <dbReference type="NCBI Taxonomy" id="1392243"/>
    <lineage>
        <taxon>Eukaryota</taxon>
        <taxon>Fungi</taxon>
        <taxon>Dikarya</taxon>
        <taxon>Ascomycota</taxon>
        <taxon>Pezizomycotina</taxon>
        <taxon>Dothideomycetes</taxon>
        <taxon>Dothideomycetes incertae sedis</taxon>
        <taxon>Eremomycetales</taxon>
        <taxon>Eremomycetaceae</taxon>
        <taxon>Eremomyces</taxon>
    </lineage>
</organism>
<dbReference type="InterPro" id="IPR057326">
    <property type="entry name" value="KR_dom"/>
</dbReference>
<protein>
    <submittedName>
        <fullName evidence="4 6">3-hydroxyacyl-CoA dehydrogenase-like protein</fullName>
    </submittedName>
</protein>
<dbReference type="GeneID" id="54420312"/>
<proteinExistence type="predicted"/>
<dbReference type="EMBL" id="ML975162">
    <property type="protein sequence ID" value="KAF1811325.1"/>
    <property type="molecule type" value="Genomic_DNA"/>
</dbReference>
<keyword evidence="2" id="KW-0560">Oxidoreductase</keyword>
<dbReference type="Pfam" id="PF00106">
    <property type="entry name" value="adh_short"/>
    <property type="match status" value="1"/>
</dbReference>
<dbReference type="Proteomes" id="UP000504638">
    <property type="component" value="Unplaced"/>
</dbReference>
<dbReference type="Gene3D" id="3.40.50.720">
    <property type="entry name" value="NAD(P)-binding Rossmann-like Domain"/>
    <property type="match status" value="1"/>
</dbReference>
<dbReference type="PROSITE" id="PS00061">
    <property type="entry name" value="ADH_SHORT"/>
    <property type="match status" value="1"/>
</dbReference>
<dbReference type="PRINTS" id="PR00081">
    <property type="entry name" value="GDHRDH"/>
</dbReference>
<dbReference type="SUPFAM" id="SSF51735">
    <property type="entry name" value="NAD(P)-binding Rossmann-fold domains"/>
    <property type="match status" value="1"/>
</dbReference>
<dbReference type="GO" id="GO:0016491">
    <property type="term" value="F:oxidoreductase activity"/>
    <property type="evidence" value="ECO:0007669"/>
    <property type="project" value="UniProtKB-KW"/>
</dbReference>
<dbReference type="PANTHER" id="PTHR43658">
    <property type="entry name" value="SHORT-CHAIN DEHYDROGENASE/REDUCTASE"/>
    <property type="match status" value="1"/>
</dbReference>